<proteinExistence type="predicted"/>
<name>A0A0L0N0Z3_TOLOC</name>
<keyword evidence="2" id="KW-1185">Reference proteome</keyword>
<evidence type="ECO:0000313" key="1">
    <source>
        <dbReference type="EMBL" id="KND87684.1"/>
    </source>
</evidence>
<dbReference type="InterPro" id="IPR054208">
    <property type="entry name" value="DUF6914"/>
</dbReference>
<dbReference type="Proteomes" id="UP000036947">
    <property type="component" value="Unassembled WGS sequence"/>
</dbReference>
<dbReference type="OrthoDB" id="3016366at2759"/>
<organism evidence="1 2">
    <name type="scientific">Tolypocladium ophioglossoides (strain CBS 100239)</name>
    <name type="common">Snaketongue truffleclub</name>
    <name type="synonym">Elaphocordyceps ophioglossoides</name>
    <dbReference type="NCBI Taxonomy" id="1163406"/>
    <lineage>
        <taxon>Eukaryota</taxon>
        <taxon>Fungi</taxon>
        <taxon>Dikarya</taxon>
        <taxon>Ascomycota</taxon>
        <taxon>Pezizomycotina</taxon>
        <taxon>Sordariomycetes</taxon>
        <taxon>Hypocreomycetidae</taxon>
        <taxon>Hypocreales</taxon>
        <taxon>Ophiocordycipitaceae</taxon>
        <taxon>Tolypocladium</taxon>
    </lineage>
</organism>
<dbReference type="Pfam" id="PF21858">
    <property type="entry name" value="DUF6914"/>
    <property type="match status" value="1"/>
</dbReference>
<accession>A0A0L0N0Z3</accession>
<protein>
    <submittedName>
        <fullName evidence="1">Uncharacterized protein</fullName>
    </submittedName>
</protein>
<gene>
    <name evidence="1" type="ORF">TOPH_07652</name>
</gene>
<comment type="caution">
    <text evidence="1">The sequence shown here is derived from an EMBL/GenBank/DDBJ whole genome shotgun (WGS) entry which is preliminary data.</text>
</comment>
<reference evidence="1 2" key="1">
    <citation type="journal article" date="2015" name="BMC Genomics">
        <title>The genome of the truffle-parasite Tolypocladium ophioglossoides and the evolution of antifungal peptaibiotics.</title>
        <authorList>
            <person name="Quandt C.A."/>
            <person name="Bushley K.E."/>
            <person name="Spatafora J.W."/>
        </authorList>
    </citation>
    <scope>NUCLEOTIDE SEQUENCE [LARGE SCALE GENOMIC DNA]</scope>
    <source>
        <strain evidence="1 2">CBS 100239</strain>
    </source>
</reference>
<dbReference type="AlphaFoldDB" id="A0A0L0N0Z3"/>
<sequence>MPLNGDLQRKSLYISLNSRAHLGDYHWGLIITDADNKSVLHHASNRNGPWIYEVRKASPAESMTLIILMRVDEVRSHGRAMDVIKSIPADGSPSQRTGEAFDCKTWVKDVLVALHEAGEIKLPTVIDALENKAVEDGLLHAPLAEDGLGATVLNDPLSK</sequence>
<dbReference type="EMBL" id="LFRF01000033">
    <property type="protein sequence ID" value="KND87684.1"/>
    <property type="molecule type" value="Genomic_DNA"/>
</dbReference>
<evidence type="ECO:0000313" key="2">
    <source>
        <dbReference type="Proteomes" id="UP000036947"/>
    </source>
</evidence>